<protein>
    <submittedName>
        <fullName evidence="2">Uncharacterized protein</fullName>
    </submittedName>
</protein>
<dbReference type="RefSeq" id="WP_241276014.1">
    <property type="nucleotide sequence ID" value="NZ_JAKZGS010000017.1"/>
</dbReference>
<accession>A0ABS9UTD5</accession>
<keyword evidence="1" id="KW-0812">Transmembrane</keyword>
<evidence type="ECO:0000256" key="1">
    <source>
        <dbReference type="SAM" id="Phobius"/>
    </source>
</evidence>
<keyword evidence="3" id="KW-1185">Reference proteome</keyword>
<gene>
    <name evidence="2" type="ORF">MM236_16055</name>
</gene>
<evidence type="ECO:0000313" key="2">
    <source>
        <dbReference type="EMBL" id="MCH7399518.1"/>
    </source>
</evidence>
<comment type="caution">
    <text evidence="2">The sequence shown here is derived from an EMBL/GenBank/DDBJ whole genome shotgun (WGS) entry which is preliminary data.</text>
</comment>
<reference evidence="2" key="1">
    <citation type="submission" date="2022-03" db="EMBL/GenBank/DDBJ databases">
        <title>De novo assembled genomes of Belliella spp. (Cyclobacteriaceae) strains.</title>
        <authorList>
            <person name="Szabo A."/>
            <person name="Korponai K."/>
            <person name="Felfoldi T."/>
        </authorList>
    </citation>
    <scope>NUCLEOTIDE SEQUENCE</scope>
    <source>
        <strain evidence="2">DSM 107340</strain>
    </source>
</reference>
<proteinExistence type="predicted"/>
<keyword evidence="1" id="KW-0472">Membrane</keyword>
<dbReference type="Proteomes" id="UP001165488">
    <property type="component" value="Unassembled WGS sequence"/>
</dbReference>
<feature type="transmembrane region" description="Helical" evidence="1">
    <location>
        <begin position="39"/>
        <end position="58"/>
    </location>
</feature>
<organism evidence="2 3">
    <name type="scientific">Belliella calami</name>
    <dbReference type="NCBI Taxonomy" id="2923436"/>
    <lineage>
        <taxon>Bacteria</taxon>
        <taxon>Pseudomonadati</taxon>
        <taxon>Bacteroidota</taxon>
        <taxon>Cytophagia</taxon>
        <taxon>Cytophagales</taxon>
        <taxon>Cyclobacteriaceae</taxon>
        <taxon>Belliella</taxon>
    </lineage>
</organism>
<evidence type="ECO:0000313" key="3">
    <source>
        <dbReference type="Proteomes" id="UP001165488"/>
    </source>
</evidence>
<sequence>MKNTTKLVIANVFALISVVVFLLLGNMYGLEFKDASTSLLSKALLVLIPQLGFIYLYWMSLKENEEKEADFLN</sequence>
<feature type="transmembrane region" description="Helical" evidence="1">
    <location>
        <begin position="7"/>
        <end position="27"/>
    </location>
</feature>
<keyword evidence="1" id="KW-1133">Transmembrane helix</keyword>
<name>A0ABS9UTD5_9BACT</name>
<dbReference type="EMBL" id="JAKZGS010000017">
    <property type="protein sequence ID" value="MCH7399518.1"/>
    <property type="molecule type" value="Genomic_DNA"/>
</dbReference>